<gene>
    <name evidence="1" type="ORF">A3C70_02500</name>
</gene>
<protein>
    <recommendedName>
        <fullName evidence="3">Damage-inducible protein J</fullName>
    </recommendedName>
</protein>
<sequence>MKTQLIVKTDKEVKIQAQKTAKELGLPLSTLINAYLKQFIATKEAEFRVIPKMTPRLERLIERVRKDVREGKNLSPTFDNAEDAIRYLNS</sequence>
<organism evidence="1 2">
    <name type="scientific">Candidatus Zambryskibacteria bacterium RIFCSPHIGHO2_02_FULL_43_14</name>
    <dbReference type="NCBI Taxonomy" id="1802748"/>
    <lineage>
        <taxon>Bacteria</taxon>
        <taxon>Candidatus Zambryskiibacteriota</taxon>
    </lineage>
</organism>
<dbReference type="Proteomes" id="UP000178175">
    <property type="component" value="Unassembled WGS sequence"/>
</dbReference>
<dbReference type="Gene3D" id="1.10.1220.10">
    <property type="entry name" value="Met repressor-like"/>
    <property type="match status" value="1"/>
</dbReference>
<evidence type="ECO:0000313" key="1">
    <source>
        <dbReference type="EMBL" id="OHA97026.1"/>
    </source>
</evidence>
<evidence type="ECO:0000313" key="2">
    <source>
        <dbReference type="Proteomes" id="UP000178175"/>
    </source>
</evidence>
<dbReference type="EMBL" id="MHVR01000002">
    <property type="protein sequence ID" value="OHA97026.1"/>
    <property type="molecule type" value="Genomic_DNA"/>
</dbReference>
<comment type="caution">
    <text evidence="1">The sequence shown here is derived from an EMBL/GenBank/DDBJ whole genome shotgun (WGS) entry which is preliminary data.</text>
</comment>
<dbReference type="AlphaFoldDB" id="A0A1G2TIB3"/>
<proteinExistence type="predicted"/>
<evidence type="ECO:0008006" key="3">
    <source>
        <dbReference type="Google" id="ProtNLM"/>
    </source>
</evidence>
<dbReference type="GO" id="GO:0006355">
    <property type="term" value="P:regulation of DNA-templated transcription"/>
    <property type="evidence" value="ECO:0007669"/>
    <property type="project" value="InterPro"/>
</dbReference>
<accession>A0A1G2TIB3</accession>
<dbReference type="InterPro" id="IPR013321">
    <property type="entry name" value="Arc_rbn_hlx_hlx"/>
</dbReference>
<name>A0A1G2TIB3_9BACT</name>
<reference evidence="1 2" key="1">
    <citation type="journal article" date="2016" name="Nat. Commun.">
        <title>Thousands of microbial genomes shed light on interconnected biogeochemical processes in an aquifer system.</title>
        <authorList>
            <person name="Anantharaman K."/>
            <person name="Brown C.T."/>
            <person name="Hug L.A."/>
            <person name="Sharon I."/>
            <person name="Castelle C.J."/>
            <person name="Probst A.J."/>
            <person name="Thomas B.C."/>
            <person name="Singh A."/>
            <person name="Wilkins M.J."/>
            <person name="Karaoz U."/>
            <person name="Brodie E.L."/>
            <person name="Williams K.H."/>
            <person name="Hubbard S.S."/>
            <person name="Banfield J.F."/>
        </authorList>
    </citation>
    <scope>NUCLEOTIDE SEQUENCE [LARGE SCALE GENOMIC DNA]</scope>
</reference>